<keyword evidence="2" id="KW-0812">Transmembrane</keyword>
<dbReference type="InterPro" id="IPR035971">
    <property type="entry name" value="CBD_sf"/>
</dbReference>
<evidence type="ECO:0000313" key="3">
    <source>
        <dbReference type="EMBL" id="CAE4632862.1"/>
    </source>
</evidence>
<protein>
    <submittedName>
        <fullName evidence="3">Uncharacterized protein</fullName>
    </submittedName>
</protein>
<keyword evidence="1" id="KW-0175">Coiled coil</keyword>
<dbReference type="GO" id="GO:0030248">
    <property type="term" value="F:cellulose binding"/>
    <property type="evidence" value="ECO:0007669"/>
    <property type="project" value="InterPro"/>
</dbReference>
<keyword evidence="2" id="KW-1133">Transmembrane helix</keyword>
<dbReference type="GO" id="GO:0005576">
    <property type="term" value="C:extracellular region"/>
    <property type="evidence" value="ECO:0007669"/>
    <property type="project" value="InterPro"/>
</dbReference>
<dbReference type="EMBL" id="HBNR01062714">
    <property type="protein sequence ID" value="CAE4632862.1"/>
    <property type="molecule type" value="Transcribed_RNA"/>
</dbReference>
<dbReference type="GO" id="GO:0005975">
    <property type="term" value="P:carbohydrate metabolic process"/>
    <property type="evidence" value="ECO:0007669"/>
    <property type="project" value="InterPro"/>
</dbReference>
<sequence length="452" mass="46713">MAPAAATRKLTIEIPSDLDVSMGETEEEEEADAEGPCRFALPRRMRWPLAVTGALAAVLLLVGAAVCRSPEQLPQASASLANAPVVAAFAVALPNQQCGGADWHGASCCTTGCACVAETPSLSRCRPANGTDRCDSEAALGQARRAVEKVAALTGSQRQRRVKAESAAQEATEAKALAAEAEAAKGRAAEAPERTARDKAAAWLKEAEAAAAQAAQAVEDKDASGRAAREELRLLEQTDAMQATRSCAAVSGQCAGPALDQSISCCALGCICKRRSDQFSSCEAVGTTGRCDPSAADARAGALRAQTASLQEELQRAHAAKASAESKAREAAAEAAKAREAATQADVAFAKAEKAAKEAAVAASEAEEEASRSADAVKEGRLAMRRWTQAAVTWKMAAEGCGCEGDRAAEWARRRVRAALAGAQHAEAVAESDPLGFLRDPSSVELQVLTAA</sequence>
<reference evidence="3" key="1">
    <citation type="submission" date="2021-01" db="EMBL/GenBank/DDBJ databases">
        <authorList>
            <person name="Corre E."/>
            <person name="Pelletier E."/>
            <person name="Niang G."/>
            <person name="Scheremetjew M."/>
            <person name="Finn R."/>
            <person name="Kale V."/>
            <person name="Holt S."/>
            <person name="Cochrane G."/>
            <person name="Meng A."/>
            <person name="Brown T."/>
            <person name="Cohen L."/>
        </authorList>
    </citation>
    <scope>NUCLEOTIDE SEQUENCE</scope>
    <source>
        <strain evidence="3">CCMP3105</strain>
    </source>
</reference>
<feature type="coiled-coil region" evidence="1">
    <location>
        <begin position="164"/>
        <end position="224"/>
    </location>
</feature>
<dbReference type="SUPFAM" id="SSF57180">
    <property type="entry name" value="Cellulose-binding domain"/>
    <property type="match status" value="1"/>
</dbReference>
<name>A0A7S4S300_9DINO</name>
<feature type="coiled-coil region" evidence="1">
    <location>
        <begin position="307"/>
        <end position="369"/>
    </location>
</feature>
<evidence type="ECO:0000256" key="2">
    <source>
        <dbReference type="SAM" id="Phobius"/>
    </source>
</evidence>
<gene>
    <name evidence="3" type="ORF">AMON00008_LOCUS44236</name>
</gene>
<feature type="transmembrane region" description="Helical" evidence="2">
    <location>
        <begin position="47"/>
        <end position="66"/>
    </location>
</feature>
<dbReference type="AlphaFoldDB" id="A0A7S4S300"/>
<accession>A0A7S4S300</accession>
<keyword evidence="2" id="KW-0472">Membrane</keyword>
<organism evidence="3">
    <name type="scientific">Alexandrium monilatum</name>
    <dbReference type="NCBI Taxonomy" id="311494"/>
    <lineage>
        <taxon>Eukaryota</taxon>
        <taxon>Sar</taxon>
        <taxon>Alveolata</taxon>
        <taxon>Dinophyceae</taxon>
        <taxon>Gonyaulacales</taxon>
        <taxon>Pyrocystaceae</taxon>
        <taxon>Alexandrium</taxon>
    </lineage>
</organism>
<evidence type="ECO:0000256" key="1">
    <source>
        <dbReference type="SAM" id="Coils"/>
    </source>
</evidence>
<proteinExistence type="predicted"/>